<proteinExistence type="predicted"/>
<evidence type="ECO:0000313" key="2">
    <source>
        <dbReference type="EMBL" id="NXT33700.1"/>
    </source>
</evidence>
<dbReference type="PANTHER" id="PTHR16108">
    <property type="match status" value="1"/>
</dbReference>
<evidence type="ECO:0000313" key="3">
    <source>
        <dbReference type="Proteomes" id="UP000555367"/>
    </source>
</evidence>
<gene>
    <name evidence="2" type="primary">Tmem40</name>
    <name evidence="2" type="ORF">PELURI_R15695</name>
</gene>
<feature type="non-terminal residue" evidence="2">
    <location>
        <position position="1"/>
    </location>
</feature>
<comment type="caution">
    <text evidence="2">The sequence shown here is derived from an EMBL/GenBank/DDBJ whole genome shotgun (WGS) entry which is preliminary data.</text>
</comment>
<dbReference type="Gene3D" id="1.10.533.10">
    <property type="entry name" value="Death Domain, Fas"/>
    <property type="match status" value="1"/>
</dbReference>
<sequence>MENLNVPFPDLTEEQQDVFQRVFTADANYLENHEKMNQSFWESLVKSLATTDPPILNTEEKNNLLNSCNVLPGGCAACLKATEKKGVRAMAVLYLLLKTTNPSRYRQLPSSKGKDEKLKLLKRLERNLMLSQGGKKAENSSHESMDEDTQGKEDLFYFSLIHNLSSMAIKDISFFFVAYENENTHLRQWTVRWMGIRKDDEFFHFVILCFAIGALLICYYYYKDWTISLGTGLITFASLETTGIYFGLVYRLRSVLDSFVPLIDKFRPTGNSDLT</sequence>
<dbReference type="EMBL" id="VZTQ01003323">
    <property type="protein sequence ID" value="NXT33700.1"/>
    <property type="molecule type" value="Genomic_DNA"/>
</dbReference>
<keyword evidence="1" id="KW-1133">Transmembrane helix</keyword>
<dbReference type="AlphaFoldDB" id="A0A7L3BV85"/>
<organism evidence="2 3">
    <name type="scientific">Pelecanoides urinatrix</name>
    <name type="common">Common diving petrel</name>
    <name type="synonym">Procellaria urinatrix</name>
    <dbReference type="NCBI Taxonomy" id="37079"/>
    <lineage>
        <taxon>Eukaryota</taxon>
        <taxon>Metazoa</taxon>
        <taxon>Chordata</taxon>
        <taxon>Craniata</taxon>
        <taxon>Vertebrata</taxon>
        <taxon>Euteleostomi</taxon>
        <taxon>Archelosauria</taxon>
        <taxon>Archosauria</taxon>
        <taxon>Dinosauria</taxon>
        <taxon>Saurischia</taxon>
        <taxon>Theropoda</taxon>
        <taxon>Coelurosauria</taxon>
        <taxon>Aves</taxon>
        <taxon>Neognathae</taxon>
        <taxon>Neoaves</taxon>
        <taxon>Aequornithes</taxon>
        <taxon>Procellariiformes</taxon>
        <taxon>Procellariidae</taxon>
        <taxon>Pelecanoides</taxon>
    </lineage>
</organism>
<dbReference type="InterPro" id="IPR026181">
    <property type="entry name" value="TMEM40"/>
</dbReference>
<dbReference type="InterPro" id="IPR011029">
    <property type="entry name" value="DEATH-like_dom_sf"/>
</dbReference>
<keyword evidence="3" id="KW-1185">Reference proteome</keyword>
<dbReference type="Pfam" id="PF15817">
    <property type="entry name" value="TMEM40"/>
    <property type="match status" value="1"/>
</dbReference>
<keyword evidence="1" id="KW-0812">Transmembrane</keyword>
<protein>
    <submittedName>
        <fullName evidence="2">TMM40 protein</fullName>
    </submittedName>
</protein>
<reference evidence="2 3" key="1">
    <citation type="submission" date="2019-09" db="EMBL/GenBank/DDBJ databases">
        <title>Bird 10,000 Genomes (B10K) Project - Family phase.</title>
        <authorList>
            <person name="Zhang G."/>
        </authorList>
    </citation>
    <scope>NUCLEOTIDE SEQUENCE [LARGE SCALE GENOMIC DNA]</scope>
    <source>
        <strain evidence="2">B10K-DU-012-45</strain>
    </source>
</reference>
<accession>A0A7L3BV85</accession>
<evidence type="ECO:0000256" key="1">
    <source>
        <dbReference type="SAM" id="Phobius"/>
    </source>
</evidence>
<keyword evidence="1" id="KW-0472">Membrane</keyword>
<dbReference type="OrthoDB" id="9382530at2759"/>
<name>A0A7L3BV85_PELUR</name>
<dbReference type="Proteomes" id="UP000555367">
    <property type="component" value="Unassembled WGS sequence"/>
</dbReference>
<feature type="transmembrane region" description="Helical" evidence="1">
    <location>
        <begin position="228"/>
        <end position="250"/>
    </location>
</feature>
<dbReference type="PANTHER" id="PTHR16108:SF2">
    <property type="entry name" value="TRANSMEMBRANE PROTEIN 40"/>
    <property type="match status" value="1"/>
</dbReference>
<feature type="non-terminal residue" evidence="2">
    <location>
        <position position="275"/>
    </location>
</feature>
<feature type="transmembrane region" description="Helical" evidence="1">
    <location>
        <begin position="202"/>
        <end position="222"/>
    </location>
</feature>